<dbReference type="Proteomes" id="UP000243629">
    <property type="component" value="Unassembled WGS sequence"/>
</dbReference>
<evidence type="ECO:0000313" key="4">
    <source>
        <dbReference type="EMBL" id="SFM25184.1"/>
    </source>
</evidence>
<proteinExistence type="predicted"/>
<protein>
    <submittedName>
        <fullName evidence="4">MurNAc alpha-1-phosphate uridylyltransferase</fullName>
    </submittedName>
</protein>
<dbReference type="AlphaFoldDB" id="A0A1I4PBD9"/>
<dbReference type="PANTHER" id="PTHR43584:SF8">
    <property type="entry name" value="N-ACETYLMURAMATE ALPHA-1-PHOSPHATE URIDYLYLTRANSFERASE"/>
    <property type="match status" value="1"/>
</dbReference>
<feature type="domain" description="Nucleotidyl transferase" evidence="3">
    <location>
        <begin position="2"/>
        <end position="138"/>
    </location>
</feature>
<dbReference type="CDD" id="cd06422">
    <property type="entry name" value="NTP_transferase_like_1"/>
    <property type="match status" value="1"/>
</dbReference>
<evidence type="ECO:0000313" key="5">
    <source>
        <dbReference type="Proteomes" id="UP000243629"/>
    </source>
</evidence>
<dbReference type="Gene3D" id="3.90.550.10">
    <property type="entry name" value="Spore Coat Polysaccharide Biosynthesis Protein SpsA, Chain A"/>
    <property type="match status" value="1"/>
</dbReference>
<keyword evidence="2 4" id="KW-0548">Nucleotidyltransferase</keyword>
<sequence>MKAMLLAAGKGERMRPLTLHTPKPLLRVAGKPLLQWHIEALAAAGIHELVINHAWLGEQLEAHFGTGEELGVRISWSAEGQPLETAGGILKALPLLGDAPFLLVNGDVWTDIDFATLTLAKGQLAQLVLVDNPPHKDAGDFCLHGGRVGNPLPGQSALTYSGIAVLDPRLFAGLVPGSAPLAPLLRAAAERGLVGGQRHAGRWMDIGTPERLAEANLLAGGG</sequence>
<keyword evidence="5" id="KW-1185">Reference proteome</keyword>
<keyword evidence="1 4" id="KW-0808">Transferase</keyword>
<evidence type="ECO:0000256" key="1">
    <source>
        <dbReference type="ARBA" id="ARBA00022679"/>
    </source>
</evidence>
<dbReference type="STRING" id="1720063.SAMN05216217_102233"/>
<dbReference type="NCBIfam" id="NF045761">
    <property type="entry name" value="NAMPUrTaseMurU"/>
    <property type="match status" value="1"/>
</dbReference>
<reference evidence="5" key="1">
    <citation type="submission" date="2016-10" db="EMBL/GenBank/DDBJ databases">
        <authorList>
            <person name="Varghese N."/>
            <person name="Submissions S."/>
        </authorList>
    </citation>
    <scope>NUCLEOTIDE SEQUENCE [LARGE SCALE GENOMIC DNA]</scope>
    <source>
        <strain evidence="5">DSM 24213</strain>
    </source>
</reference>
<dbReference type="InterPro" id="IPR054790">
    <property type="entry name" value="MurU"/>
</dbReference>
<dbReference type="InterPro" id="IPR029044">
    <property type="entry name" value="Nucleotide-diphossugar_trans"/>
</dbReference>
<dbReference type="InterPro" id="IPR050065">
    <property type="entry name" value="GlmU-like"/>
</dbReference>
<organism evidence="4 5">
    <name type="scientific">Halopseudomonas yangmingensis</name>
    <dbReference type="NCBI Taxonomy" id="1720063"/>
    <lineage>
        <taxon>Bacteria</taxon>
        <taxon>Pseudomonadati</taxon>
        <taxon>Pseudomonadota</taxon>
        <taxon>Gammaproteobacteria</taxon>
        <taxon>Pseudomonadales</taxon>
        <taxon>Pseudomonadaceae</taxon>
        <taxon>Halopseudomonas</taxon>
    </lineage>
</organism>
<name>A0A1I4PBD9_9GAMM</name>
<dbReference type="EMBL" id="FOUI01000002">
    <property type="protein sequence ID" value="SFM25184.1"/>
    <property type="molecule type" value="Genomic_DNA"/>
</dbReference>
<dbReference type="OrthoDB" id="9788272at2"/>
<dbReference type="InterPro" id="IPR005835">
    <property type="entry name" value="NTP_transferase_dom"/>
</dbReference>
<dbReference type="SUPFAM" id="SSF53448">
    <property type="entry name" value="Nucleotide-diphospho-sugar transferases"/>
    <property type="match status" value="1"/>
</dbReference>
<dbReference type="Pfam" id="PF00483">
    <property type="entry name" value="NTP_transferase"/>
    <property type="match status" value="1"/>
</dbReference>
<gene>
    <name evidence="4" type="ORF">SAMN05216217_102233</name>
</gene>
<dbReference type="GO" id="GO:0016779">
    <property type="term" value="F:nucleotidyltransferase activity"/>
    <property type="evidence" value="ECO:0007669"/>
    <property type="project" value="UniProtKB-KW"/>
</dbReference>
<dbReference type="PANTHER" id="PTHR43584">
    <property type="entry name" value="NUCLEOTIDYL TRANSFERASE"/>
    <property type="match status" value="1"/>
</dbReference>
<dbReference type="RefSeq" id="WP_093472748.1">
    <property type="nucleotide sequence ID" value="NZ_FOUI01000002.1"/>
</dbReference>
<evidence type="ECO:0000259" key="3">
    <source>
        <dbReference type="Pfam" id="PF00483"/>
    </source>
</evidence>
<evidence type="ECO:0000256" key="2">
    <source>
        <dbReference type="ARBA" id="ARBA00022695"/>
    </source>
</evidence>
<accession>A0A1I4PBD9</accession>